<evidence type="ECO:0000313" key="2">
    <source>
        <dbReference type="Proteomes" id="UP001239111"/>
    </source>
</evidence>
<proteinExistence type="predicted"/>
<dbReference type="Proteomes" id="UP001239111">
    <property type="component" value="Chromosome 2"/>
</dbReference>
<dbReference type="EMBL" id="CM056742">
    <property type="protein sequence ID" value="KAJ8677008.1"/>
    <property type="molecule type" value="Genomic_DNA"/>
</dbReference>
<reference evidence="1" key="1">
    <citation type="submission" date="2023-04" db="EMBL/GenBank/DDBJ databases">
        <title>A chromosome-level genome assembly of the parasitoid wasp Eretmocerus hayati.</title>
        <authorList>
            <person name="Zhong Y."/>
            <person name="Liu S."/>
            <person name="Liu Y."/>
        </authorList>
    </citation>
    <scope>NUCLEOTIDE SEQUENCE</scope>
    <source>
        <strain evidence="1">ZJU_SS_LIU_2023</strain>
    </source>
</reference>
<organism evidence="1 2">
    <name type="scientific">Eretmocerus hayati</name>
    <dbReference type="NCBI Taxonomy" id="131215"/>
    <lineage>
        <taxon>Eukaryota</taxon>
        <taxon>Metazoa</taxon>
        <taxon>Ecdysozoa</taxon>
        <taxon>Arthropoda</taxon>
        <taxon>Hexapoda</taxon>
        <taxon>Insecta</taxon>
        <taxon>Pterygota</taxon>
        <taxon>Neoptera</taxon>
        <taxon>Endopterygota</taxon>
        <taxon>Hymenoptera</taxon>
        <taxon>Apocrita</taxon>
        <taxon>Proctotrupomorpha</taxon>
        <taxon>Chalcidoidea</taxon>
        <taxon>Aphelinidae</taxon>
        <taxon>Aphelininae</taxon>
        <taxon>Eretmocerus</taxon>
    </lineage>
</organism>
<name>A0ACC2P1M4_9HYME</name>
<keyword evidence="2" id="KW-1185">Reference proteome</keyword>
<comment type="caution">
    <text evidence="1">The sequence shown here is derived from an EMBL/GenBank/DDBJ whole genome shotgun (WGS) entry which is preliminary data.</text>
</comment>
<sequence>MYNVPENPTCDPLVDLTIVKSNLKKVKGIELANIITRRIGQTEGKDKPRPIVIEMSSHADVMKVLGNKNLLPKKIAVATDKSRAQREKFNELRSEVDRLNAEKGSRCKIMKYIRGVPTIVDHTEHPKASAARNRGRGALNMDQTGTGGTTSTKGN</sequence>
<gene>
    <name evidence="1" type="ORF">QAD02_012795</name>
</gene>
<evidence type="ECO:0000313" key="1">
    <source>
        <dbReference type="EMBL" id="KAJ8677008.1"/>
    </source>
</evidence>
<protein>
    <submittedName>
        <fullName evidence="1">Uncharacterized protein</fullName>
    </submittedName>
</protein>
<accession>A0ACC2P1M4</accession>